<name>A0A326U6S7_THEHA</name>
<keyword evidence="3" id="KW-1185">Reference proteome</keyword>
<dbReference type="CDD" id="cd04793">
    <property type="entry name" value="LanC"/>
    <property type="match status" value="1"/>
</dbReference>
<feature type="binding site" evidence="1">
    <location>
        <position position="357"/>
    </location>
    <ligand>
        <name>Zn(2+)</name>
        <dbReference type="ChEBI" id="CHEBI:29105"/>
    </ligand>
</feature>
<comment type="caution">
    <text evidence="2">The sequence shown here is derived from an EMBL/GenBank/DDBJ whole genome shotgun (WGS) entry which is preliminary data.</text>
</comment>
<dbReference type="Proteomes" id="UP000248806">
    <property type="component" value="Unassembled WGS sequence"/>
</dbReference>
<proteinExistence type="predicted"/>
<dbReference type="SMART" id="SM01260">
    <property type="entry name" value="LANC_like"/>
    <property type="match status" value="1"/>
</dbReference>
<keyword evidence="1" id="KW-0479">Metal-binding</keyword>
<keyword evidence="1" id="KW-0862">Zinc</keyword>
<evidence type="ECO:0000256" key="1">
    <source>
        <dbReference type="PIRSR" id="PIRSR607822-1"/>
    </source>
</evidence>
<feature type="binding site" evidence="1">
    <location>
        <position position="307"/>
    </location>
    <ligand>
        <name>Zn(2+)</name>
        <dbReference type="ChEBI" id="CHEBI:29105"/>
    </ligand>
</feature>
<protein>
    <submittedName>
        <fullName evidence="2">Lanthionine synthetase-like protein</fullName>
    </submittedName>
</protein>
<dbReference type="PRINTS" id="PR01955">
    <property type="entry name" value="LANCFRANKIA"/>
</dbReference>
<dbReference type="RefSeq" id="WP_111323811.1">
    <property type="nucleotide sequence ID" value="NZ_BIFX01000003.1"/>
</dbReference>
<dbReference type="InterPro" id="IPR033889">
    <property type="entry name" value="LanC"/>
</dbReference>
<accession>A0A326U6S7</accession>
<evidence type="ECO:0000313" key="2">
    <source>
        <dbReference type="EMBL" id="PZW28071.1"/>
    </source>
</evidence>
<reference evidence="2 3" key="1">
    <citation type="submission" date="2018-06" db="EMBL/GenBank/DDBJ databases">
        <title>Genomic Encyclopedia of Archaeal and Bacterial Type Strains, Phase II (KMG-II): from individual species to whole genera.</title>
        <authorList>
            <person name="Goeker M."/>
        </authorList>
    </citation>
    <scope>NUCLEOTIDE SEQUENCE [LARGE SCALE GENOMIC DNA]</scope>
    <source>
        <strain evidence="2 3">ATCC BAA-1881</strain>
    </source>
</reference>
<dbReference type="EMBL" id="QKUF01000011">
    <property type="protein sequence ID" value="PZW28071.1"/>
    <property type="molecule type" value="Genomic_DNA"/>
</dbReference>
<evidence type="ECO:0000313" key="3">
    <source>
        <dbReference type="Proteomes" id="UP000248806"/>
    </source>
</evidence>
<dbReference type="Pfam" id="PF05147">
    <property type="entry name" value="LANC_like"/>
    <property type="match status" value="1"/>
</dbReference>
<dbReference type="GO" id="GO:0046872">
    <property type="term" value="F:metal ion binding"/>
    <property type="evidence" value="ECO:0007669"/>
    <property type="project" value="UniProtKB-KW"/>
</dbReference>
<dbReference type="InterPro" id="IPR007822">
    <property type="entry name" value="LANC-like"/>
</dbReference>
<dbReference type="PRINTS" id="PR01950">
    <property type="entry name" value="LANCSUPER"/>
</dbReference>
<dbReference type="Gene3D" id="1.50.10.20">
    <property type="match status" value="1"/>
</dbReference>
<dbReference type="AlphaFoldDB" id="A0A326U6S7"/>
<feature type="binding site" evidence="1">
    <location>
        <position position="356"/>
    </location>
    <ligand>
        <name>Zn(2+)</name>
        <dbReference type="ChEBI" id="CHEBI:29105"/>
    </ligand>
</feature>
<dbReference type="OrthoDB" id="6313827at2"/>
<dbReference type="SUPFAM" id="SSF158745">
    <property type="entry name" value="LanC-like"/>
    <property type="match status" value="1"/>
</dbReference>
<organism evidence="2 3">
    <name type="scientific">Thermosporothrix hazakensis</name>
    <dbReference type="NCBI Taxonomy" id="644383"/>
    <lineage>
        <taxon>Bacteria</taxon>
        <taxon>Bacillati</taxon>
        <taxon>Chloroflexota</taxon>
        <taxon>Ktedonobacteria</taxon>
        <taxon>Ktedonobacterales</taxon>
        <taxon>Thermosporotrichaceae</taxon>
        <taxon>Thermosporothrix</taxon>
    </lineage>
</organism>
<sequence>MVAAFSWKVRISSSLAEKARTVALDLASRLRQRELLEEAFRRVVHQSHAPHLMAWKPETVATGDAGLALVCAQLDACWPEQGWDRLGHDFLTKAVQRATALPSLHAGLFAGLSGVVYATCLLSRGGTRYQRLLKTLEQRLFPMARELAERMYSQTQGFPVSSYDIVSGLAGVGAALLTLPQTDERDMTLRAVLESLVFFLREDPPGFPAWYIAPEYSQEEFWSELCPAGAYNCGLAHGVPGPLALLALAKLQGVTVPGSEEAMHRVADWLVAHRIQAEYGWTWPLAVPVNQAGELPEDLARCRSAWCYGTPGVARALWLTGEALDTPLYQETALDAMLAVYRRPIEDRRIFAATFCHGVAGLLHITLHFANATERPGFLEAANALTEQLLALYEPDSLLGYRNEEMVGLFVDQPSVLDGAAGVLLVLLAASTEQRPVWDRLFLLS</sequence>
<gene>
    <name evidence="2" type="ORF">EI42_03449</name>
</gene>
<dbReference type="GO" id="GO:0031179">
    <property type="term" value="P:peptide modification"/>
    <property type="evidence" value="ECO:0007669"/>
    <property type="project" value="InterPro"/>
</dbReference>